<dbReference type="PANTHER" id="PTHR31080">
    <property type="entry name" value="PECTINESTERASE INHIBITOR-LIKE"/>
    <property type="match status" value="1"/>
</dbReference>
<feature type="region of interest" description="Disordered" evidence="2">
    <location>
        <begin position="34"/>
        <end position="145"/>
    </location>
</feature>
<evidence type="ECO:0000313" key="6">
    <source>
        <dbReference type="Proteomes" id="UP000631114"/>
    </source>
</evidence>
<accession>A0A835HR06</accession>
<dbReference type="Gene3D" id="1.20.140.40">
    <property type="entry name" value="Invertase/pectin methylesterase inhibitor family protein"/>
    <property type="match status" value="1"/>
</dbReference>
<dbReference type="Proteomes" id="UP000631114">
    <property type="component" value="Unassembled WGS sequence"/>
</dbReference>
<keyword evidence="1 3" id="KW-0732">Signal</keyword>
<evidence type="ECO:0000313" key="5">
    <source>
        <dbReference type="EMBL" id="KAF9604215.1"/>
    </source>
</evidence>
<feature type="compositionally biased region" description="Low complexity" evidence="2">
    <location>
        <begin position="97"/>
        <end position="106"/>
    </location>
</feature>
<dbReference type="InterPro" id="IPR035513">
    <property type="entry name" value="Invertase/methylesterase_inhib"/>
</dbReference>
<dbReference type="EMBL" id="JADFTS010000005">
    <property type="protein sequence ID" value="KAF9604215.1"/>
    <property type="molecule type" value="Genomic_DNA"/>
</dbReference>
<comment type="caution">
    <text evidence="5">The sequence shown here is derived from an EMBL/GenBank/DDBJ whole genome shotgun (WGS) entry which is preliminary data.</text>
</comment>
<evidence type="ECO:0000256" key="2">
    <source>
        <dbReference type="SAM" id="MobiDB-lite"/>
    </source>
</evidence>
<reference evidence="5 6" key="1">
    <citation type="submission" date="2020-10" db="EMBL/GenBank/DDBJ databases">
        <title>The Coptis chinensis genome and diversification of protoberbering-type alkaloids.</title>
        <authorList>
            <person name="Wang B."/>
            <person name="Shu S."/>
            <person name="Song C."/>
            <person name="Liu Y."/>
        </authorList>
    </citation>
    <scope>NUCLEOTIDE SEQUENCE [LARGE SCALE GENOMIC DNA]</scope>
    <source>
        <strain evidence="5">HL-2020</strain>
        <tissue evidence="5">Leaf</tissue>
    </source>
</reference>
<evidence type="ECO:0000259" key="4">
    <source>
        <dbReference type="SMART" id="SM00856"/>
    </source>
</evidence>
<dbReference type="InterPro" id="IPR006501">
    <property type="entry name" value="Pectinesterase_inhib_dom"/>
</dbReference>
<evidence type="ECO:0000256" key="1">
    <source>
        <dbReference type="ARBA" id="ARBA00022729"/>
    </source>
</evidence>
<protein>
    <recommendedName>
        <fullName evidence="4">Pectinesterase inhibitor domain-containing protein</fullName>
    </recommendedName>
</protein>
<dbReference type="GO" id="GO:0004857">
    <property type="term" value="F:enzyme inhibitor activity"/>
    <property type="evidence" value="ECO:0007669"/>
    <property type="project" value="InterPro"/>
</dbReference>
<dbReference type="NCBIfam" id="TIGR01614">
    <property type="entry name" value="PME_inhib"/>
    <property type="match status" value="1"/>
</dbReference>
<feature type="domain" description="Pectinesterase inhibitor" evidence="4">
    <location>
        <begin position="160"/>
        <end position="306"/>
    </location>
</feature>
<feature type="chain" id="PRO_5032896807" description="Pectinesterase inhibitor domain-containing protein" evidence="3">
    <location>
        <begin position="26"/>
        <end position="313"/>
    </location>
</feature>
<feature type="signal peptide" evidence="3">
    <location>
        <begin position="1"/>
        <end position="25"/>
    </location>
</feature>
<dbReference type="CDD" id="cd15800">
    <property type="entry name" value="PMEI-like_2"/>
    <property type="match status" value="1"/>
</dbReference>
<feature type="compositionally biased region" description="Pro residues" evidence="2">
    <location>
        <begin position="62"/>
        <end position="77"/>
    </location>
</feature>
<dbReference type="Pfam" id="PF04043">
    <property type="entry name" value="PMEI"/>
    <property type="match status" value="1"/>
</dbReference>
<dbReference type="OrthoDB" id="770764at2759"/>
<gene>
    <name evidence="5" type="ORF">IFM89_004921</name>
</gene>
<feature type="compositionally biased region" description="Low complexity" evidence="2">
    <location>
        <begin position="78"/>
        <end position="89"/>
    </location>
</feature>
<name>A0A835HR06_9MAGN</name>
<keyword evidence="6" id="KW-1185">Reference proteome</keyword>
<dbReference type="InterPro" id="IPR051955">
    <property type="entry name" value="PME_Inhibitor"/>
</dbReference>
<sequence length="313" mass="33279">METRNMIHLLLIVCFSSHLLYTAESTCVPRNFTYLKPSSPPSAARVTKPKSPLTSPISQSPSPVPVTPKSPPTPPTSQSPSPALVTPKSTPTPPISQSPSPVQVTPRNAPIATANPLDGAEESPVPDEKLNPLPSTTPETPKFGLQLPKLPLDSLPVPGVQNPALKKVCDSTDYPLLCLSSVVPFLVPGKFDPVSIFQSEVKACVSHTNILMEKSKKIAADPATPPDTAKALTYCLENYDTLLSDLDKTIQALPGRDKGTMNTMLSAALTDLTTCQDTFKEVTTAPSPLADLENMGNQLISNGLALLDLMIPS</sequence>
<dbReference type="AlphaFoldDB" id="A0A835HR06"/>
<evidence type="ECO:0000256" key="3">
    <source>
        <dbReference type="SAM" id="SignalP"/>
    </source>
</evidence>
<organism evidence="5 6">
    <name type="scientific">Coptis chinensis</name>
    <dbReference type="NCBI Taxonomy" id="261450"/>
    <lineage>
        <taxon>Eukaryota</taxon>
        <taxon>Viridiplantae</taxon>
        <taxon>Streptophyta</taxon>
        <taxon>Embryophyta</taxon>
        <taxon>Tracheophyta</taxon>
        <taxon>Spermatophyta</taxon>
        <taxon>Magnoliopsida</taxon>
        <taxon>Ranunculales</taxon>
        <taxon>Ranunculaceae</taxon>
        <taxon>Coptidoideae</taxon>
        <taxon>Coptis</taxon>
    </lineage>
</organism>
<dbReference type="SMART" id="SM00856">
    <property type="entry name" value="PMEI"/>
    <property type="match status" value="1"/>
</dbReference>
<dbReference type="SUPFAM" id="SSF101148">
    <property type="entry name" value="Plant invertase/pectin methylesterase inhibitor"/>
    <property type="match status" value="1"/>
</dbReference>
<proteinExistence type="predicted"/>
<dbReference type="PANTHER" id="PTHR31080:SF68">
    <property type="entry name" value="PLANT INVERTASE_PECTIN METHYLESTERASE INHIBITOR SUPERFAMILY PROTEIN"/>
    <property type="match status" value="1"/>
</dbReference>